<name>A0AAD4KMC3_9EURO</name>
<keyword evidence="1" id="KW-0472">Membrane</keyword>
<feature type="transmembrane region" description="Helical" evidence="1">
    <location>
        <begin position="65"/>
        <end position="86"/>
    </location>
</feature>
<organism evidence="2 3">
    <name type="scientific">Talaromyces proteolyticus</name>
    <dbReference type="NCBI Taxonomy" id="1131652"/>
    <lineage>
        <taxon>Eukaryota</taxon>
        <taxon>Fungi</taxon>
        <taxon>Dikarya</taxon>
        <taxon>Ascomycota</taxon>
        <taxon>Pezizomycotina</taxon>
        <taxon>Eurotiomycetes</taxon>
        <taxon>Eurotiomycetidae</taxon>
        <taxon>Eurotiales</taxon>
        <taxon>Trichocomaceae</taxon>
        <taxon>Talaromyces</taxon>
        <taxon>Talaromyces sect. Bacilispori</taxon>
    </lineage>
</organism>
<dbReference type="EMBL" id="JAJTJA010000011">
    <property type="protein sequence ID" value="KAH8691832.1"/>
    <property type="molecule type" value="Genomic_DNA"/>
</dbReference>
<evidence type="ECO:0000313" key="2">
    <source>
        <dbReference type="EMBL" id="KAH8691832.1"/>
    </source>
</evidence>
<accession>A0AAD4KMC3</accession>
<evidence type="ECO:0000313" key="3">
    <source>
        <dbReference type="Proteomes" id="UP001201262"/>
    </source>
</evidence>
<dbReference type="AlphaFoldDB" id="A0AAD4KMC3"/>
<protein>
    <submittedName>
        <fullName evidence="2">Uncharacterized protein</fullName>
    </submittedName>
</protein>
<keyword evidence="1" id="KW-0812">Transmembrane</keyword>
<dbReference type="RefSeq" id="XP_046067829.1">
    <property type="nucleotide sequence ID" value="XM_046211958.1"/>
</dbReference>
<keyword evidence="3" id="KW-1185">Reference proteome</keyword>
<feature type="transmembrane region" description="Helical" evidence="1">
    <location>
        <begin position="34"/>
        <end position="53"/>
    </location>
</feature>
<gene>
    <name evidence="2" type="ORF">BGW36DRAFT_304334</name>
</gene>
<sequence>FKTCCIGFGLLAFAPAIIACFRPSNCRFSMSMAYIRYVVYNVLGAVFYLGRLPERLFVKSRVSDAILHLILLGSALTFSVTLLNAYESPKNPVGIRCAWWD</sequence>
<evidence type="ECO:0000256" key="1">
    <source>
        <dbReference type="SAM" id="Phobius"/>
    </source>
</evidence>
<comment type="caution">
    <text evidence="2">The sequence shown here is derived from an EMBL/GenBank/DDBJ whole genome shotgun (WGS) entry which is preliminary data.</text>
</comment>
<dbReference type="Proteomes" id="UP001201262">
    <property type="component" value="Unassembled WGS sequence"/>
</dbReference>
<feature type="non-terminal residue" evidence="2">
    <location>
        <position position="1"/>
    </location>
</feature>
<dbReference type="GeneID" id="70242245"/>
<reference evidence="2" key="1">
    <citation type="submission" date="2021-12" db="EMBL/GenBank/DDBJ databases">
        <title>Convergent genome expansion in fungi linked to evolution of root-endophyte symbiosis.</title>
        <authorList>
            <consortium name="DOE Joint Genome Institute"/>
            <person name="Ke Y.-H."/>
            <person name="Bonito G."/>
            <person name="Liao H.-L."/>
            <person name="Looney B."/>
            <person name="Rojas-Flechas A."/>
            <person name="Nash J."/>
            <person name="Hameed K."/>
            <person name="Schadt C."/>
            <person name="Martin F."/>
            <person name="Crous P.W."/>
            <person name="Miettinen O."/>
            <person name="Magnuson J.K."/>
            <person name="Labbe J."/>
            <person name="Jacobson D."/>
            <person name="Doktycz M.J."/>
            <person name="Veneault-Fourrey C."/>
            <person name="Kuo A."/>
            <person name="Mondo S."/>
            <person name="Calhoun S."/>
            <person name="Riley R."/>
            <person name="Ohm R."/>
            <person name="LaButti K."/>
            <person name="Andreopoulos B."/>
            <person name="Pangilinan J."/>
            <person name="Nolan M."/>
            <person name="Tritt A."/>
            <person name="Clum A."/>
            <person name="Lipzen A."/>
            <person name="Daum C."/>
            <person name="Barry K."/>
            <person name="Grigoriev I.V."/>
            <person name="Vilgalys R."/>
        </authorList>
    </citation>
    <scope>NUCLEOTIDE SEQUENCE</scope>
    <source>
        <strain evidence="2">PMI_201</strain>
    </source>
</reference>
<proteinExistence type="predicted"/>
<keyword evidence="1" id="KW-1133">Transmembrane helix</keyword>